<sequence>MTMTYDSTENGSSWADRMEKEEVTFDGNKKIVTHHELTEDGMFKITKIYEIKRIPKSVALRREWGKFGDASSDGKGVNPSTTQVAEDVDLTLTTNTETLEQDDDPLKKLGSQHKMVSCRYCKGDHWSSKCPYKDTLGATTMLEEANNSQAPPDNSNGAQSGGSGVGNLPTRSSGGKYVPPSLRGSDGAGGKKGELMSHSRNDDEQAAVRVTNLSEDARESDLRELFGRFGPIQRVFLAKDRKTQQSKGFAFIHFSSKEDAQSAITNLNGFGYDHLILKVEWAKPSNPR</sequence>
<dbReference type="eggNOG" id="KOG0122">
    <property type="taxonomic scope" value="Eukaryota"/>
</dbReference>
<evidence type="ECO:0000256" key="2">
    <source>
        <dbReference type="ARBA" id="ARBA00022540"/>
    </source>
</evidence>
<dbReference type="InterPro" id="IPR034240">
    <property type="entry name" value="eIF3G_RRM"/>
</dbReference>
<dbReference type="InterPro" id="IPR000504">
    <property type="entry name" value="RRM_dom"/>
</dbReference>
<accession>A0A1X7UPZ3</accession>
<comment type="subunit">
    <text evidence="5">Component of the eukaryotic translation initiation factor 3 (eIF-3) complex.</text>
</comment>
<reference evidence="10" key="1">
    <citation type="journal article" date="2010" name="Nature">
        <title>The Amphimedon queenslandica genome and the evolution of animal complexity.</title>
        <authorList>
            <person name="Srivastava M."/>
            <person name="Simakov O."/>
            <person name="Chapman J."/>
            <person name="Fahey B."/>
            <person name="Gauthier M.E."/>
            <person name="Mitros T."/>
            <person name="Richards G.S."/>
            <person name="Conaco C."/>
            <person name="Dacre M."/>
            <person name="Hellsten U."/>
            <person name="Larroux C."/>
            <person name="Putnam N.H."/>
            <person name="Stanke M."/>
            <person name="Adamska M."/>
            <person name="Darling A."/>
            <person name="Degnan S.M."/>
            <person name="Oakley T.H."/>
            <person name="Plachetzki D.C."/>
            <person name="Zhai Y."/>
            <person name="Adamski M."/>
            <person name="Calcino A."/>
            <person name="Cummins S.F."/>
            <person name="Goodstein D.M."/>
            <person name="Harris C."/>
            <person name="Jackson D.J."/>
            <person name="Leys S.P."/>
            <person name="Shu S."/>
            <person name="Woodcroft B.J."/>
            <person name="Vervoort M."/>
            <person name="Kosik K.S."/>
            <person name="Manning G."/>
            <person name="Degnan B.M."/>
            <person name="Rokhsar D.S."/>
        </authorList>
    </citation>
    <scope>NUCLEOTIDE SEQUENCE [LARGE SCALE GENOMIC DNA]</scope>
</reference>
<evidence type="ECO:0000256" key="3">
    <source>
        <dbReference type="ARBA" id="ARBA00022884"/>
    </source>
</evidence>
<dbReference type="GO" id="GO:0033290">
    <property type="term" value="C:eukaryotic 48S preinitiation complex"/>
    <property type="evidence" value="ECO:0007669"/>
    <property type="project" value="UniProtKB-UniRule"/>
</dbReference>
<feature type="domain" description="RRM" evidence="8">
    <location>
        <begin position="206"/>
        <end position="284"/>
    </location>
</feature>
<comment type="function">
    <text evidence="5">RNA-binding component of the eukaryotic translation initiation factor 3 (eIF-3) complex, which is involved in protein synthesis of a specialized repertoire of mRNAs and, together with other initiation factors, stimulates binding of mRNA and methionyl-tRNAi to the 40S ribosome. The eIF-3 complex specifically targets and initiates translation of a subset of mRNAs involved in cell proliferation. This subunit can bind 18S rRNA.</text>
</comment>
<dbReference type="GO" id="GO:0005852">
    <property type="term" value="C:eukaryotic translation initiation factor 3 complex"/>
    <property type="evidence" value="ECO:0007669"/>
    <property type="project" value="UniProtKB-UniRule"/>
</dbReference>
<evidence type="ECO:0000256" key="5">
    <source>
        <dbReference type="HAMAP-Rule" id="MF_03006"/>
    </source>
</evidence>
<feature type="compositionally biased region" description="Polar residues" evidence="7">
    <location>
        <begin position="146"/>
        <end position="158"/>
    </location>
</feature>
<dbReference type="SUPFAM" id="SSF54928">
    <property type="entry name" value="RNA-binding domain, RBD"/>
    <property type="match status" value="1"/>
</dbReference>
<evidence type="ECO:0000313" key="9">
    <source>
        <dbReference type="EnsemblMetazoa" id="Aqu2.1.29482_001"/>
    </source>
</evidence>
<evidence type="ECO:0000313" key="10">
    <source>
        <dbReference type="Proteomes" id="UP000007879"/>
    </source>
</evidence>
<dbReference type="AlphaFoldDB" id="A0A1X7UPZ3"/>
<dbReference type="CDD" id="cd12408">
    <property type="entry name" value="RRM_eIF3G_like"/>
    <property type="match status" value="1"/>
</dbReference>
<gene>
    <name evidence="9" type="primary">100638091</name>
</gene>
<keyword evidence="4 5" id="KW-0648">Protein biosynthesis</keyword>
<feature type="compositionally biased region" description="Basic and acidic residues" evidence="7">
    <location>
        <begin position="189"/>
        <end position="203"/>
    </location>
</feature>
<evidence type="ECO:0000256" key="6">
    <source>
        <dbReference type="PROSITE-ProRule" id="PRU00176"/>
    </source>
</evidence>
<dbReference type="KEGG" id="aqu:100638091"/>
<dbReference type="PANTHER" id="PTHR10352">
    <property type="entry name" value="EUKARYOTIC TRANSLATION INITIATION FACTOR 3 SUBUNIT G"/>
    <property type="match status" value="1"/>
</dbReference>
<dbReference type="GO" id="GO:0016282">
    <property type="term" value="C:eukaryotic 43S preinitiation complex"/>
    <property type="evidence" value="ECO:0007669"/>
    <property type="project" value="UniProtKB-UniRule"/>
</dbReference>
<dbReference type="CDD" id="cd12933">
    <property type="entry name" value="eIF3G"/>
    <property type="match status" value="1"/>
</dbReference>
<dbReference type="InterPro" id="IPR035979">
    <property type="entry name" value="RBD_domain_sf"/>
</dbReference>
<dbReference type="InterPro" id="IPR017334">
    <property type="entry name" value="eIF3_g"/>
</dbReference>
<dbReference type="PIRSF" id="PIRSF037949">
    <property type="entry name" value="Transl_init_eIF-3_RNA-bind"/>
    <property type="match status" value="1"/>
</dbReference>
<keyword evidence="10" id="KW-1185">Reference proteome</keyword>
<comment type="subcellular location">
    <subcellularLocation>
        <location evidence="5">Cytoplasm</location>
    </subcellularLocation>
</comment>
<keyword evidence="3 6" id="KW-0694">RNA-binding</keyword>
<dbReference type="Gene3D" id="3.30.70.330">
    <property type="match status" value="1"/>
</dbReference>
<evidence type="ECO:0000256" key="1">
    <source>
        <dbReference type="ARBA" id="ARBA00022490"/>
    </source>
</evidence>
<keyword evidence="2 5" id="KW-0396">Initiation factor</keyword>
<evidence type="ECO:0000256" key="4">
    <source>
        <dbReference type="ARBA" id="ARBA00022917"/>
    </source>
</evidence>
<protein>
    <recommendedName>
        <fullName evidence="5">Eukaryotic translation initiation factor 3 subunit G</fullName>
        <shortName evidence="5">eIF3g</shortName>
    </recommendedName>
    <alternativeName>
        <fullName evidence="5">Eukaryotic translation initiation factor 3 RNA-binding subunit</fullName>
        <shortName evidence="5">eIF-3 RNA-binding subunit</shortName>
    </alternativeName>
    <alternativeName>
        <fullName evidence="5">Eukaryotic translation initiation factor 3 subunit 4</fullName>
    </alternativeName>
</protein>
<reference evidence="9" key="2">
    <citation type="submission" date="2017-05" db="UniProtKB">
        <authorList>
            <consortium name="EnsemblMetazoa"/>
        </authorList>
    </citation>
    <scope>IDENTIFICATION</scope>
</reference>
<dbReference type="Pfam" id="PF00076">
    <property type="entry name" value="RRM_1"/>
    <property type="match status" value="1"/>
</dbReference>
<keyword evidence="1 5" id="KW-0963">Cytoplasm</keyword>
<organism evidence="9">
    <name type="scientific">Amphimedon queenslandica</name>
    <name type="common">Sponge</name>
    <dbReference type="NCBI Taxonomy" id="400682"/>
    <lineage>
        <taxon>Eukaryota</taxon>
        <taxon>Metazoa</taxon>
        <taxon>Porifera</taxon>
        <taxon>Demospongiae</taxon>
        <taxon>Heteroscleromorpha</taxon>
        <taxon>Haplosclerida</taxon>
        <taxon>Niphatidae</taxon>
        <taxon>Amphimedon</taxon>
    </lineage>
</organism>
<dbReference type="OrthoDB" id="1749473at2759"/>
<comment type="similarity">
    <text evidence="5">Belongs to the eIF-3 subunit G family.</text>
</comment>
<dbReference type="EnsemblMetazoa" id="XM_003387143.3">
    <property type="protein sequence ID" value="XP_003387191.1"/>
    <property type="gene ID" value="LOC100638091"/>
</dbReference>
<dbReference type="GO" id="GO:0003743">
    <property type="term" value="F:translation initiation factor activity"/>
    <property type="evidence" value="ECO:0007669"/>
    <property type="project" value="UniProtKB-UniRule"/>
</dbReference>
<dbReference type="InParanoid" id="A0A1X7UPZ3"/>
<dbReference type="EnsemblMetazoa" id="Aqu2.1.29482_001">
    <property type="protein sequence ID" value="Aqu2.1.29482_001"/>
    <property type="gene ID" value="Aqu2.1.29482"/>
</dbReference>
<dbReference type="InterPro" id="IPR012677">
    <property type="entry name" value="Nucleotide-bd_a/b_plait_sf"/>
</dbReference>
<dbReference type="InterPro" id="IPR024675">
    <property type="entry name" value="eIF3g_N"/>
</dbReference>
<dbReference type="Pfam" id="PF12353">
    <property type="entry name" value="eIF3g"/>
    <property type="match status" value="1"/>
</dbReference>
<proteinExistence type="inferred from homology"/>
<dbReference type="GO" id="GO:0001732">
    <property type="term" value="P:formation of cytoplasmic translation initiation complex"/>
    <property type="evidence" value="ECO:0007669"/>
    <property type="project" value="UniProtKB-UniRule"/>
</dbReference>
<dbReference type="STRING" id="400682.A0A1X7UPZ3"/>
<dbReference type="HAMAP" id="MF_03006">
    <property type="entry name" value="eIF3g"/>
    <property type="match status" value="1"/>
</dbReference>
<name>A0A1X7UPZ3_AMPQE</name>
<feature type="region of interest" description="Disordered" evidence="7">
    <location>
        <begin position="146"/>
        <end position="204"/>
    </location>
</feature>
<dbReference type="SMART" id="SM00360">
    <property type="entry name" value="RRM"/>
    <property type="match status" value="1"/>
</dbReference>
<dbReference type="Proteomes" id="UP000007879">
    <property type="component" value="Unassembled WGS sequence"/>
</dbReference>
<evidence type="ECO:0000256" key="7">
    <source>
        <dbReference type="SAM" id="MobiDB-lite"/>
    </source>
</evidence>
<evidence type="ECO:0000259" key="8">
    <source>
        <dbReference type="PROSITE" id="PS50102"/>
    </source>
</evidence>
<dbReference type="GO" id="GO:0003723">
    <property type="term" value="F:RNA binding"/>
    <property type="evidence" value="ECO:0007669"/>
    <property type="project" value="UniProtKB-UniRule"/>
</dbReference>
<dbReference type="PROSITE" id="PS50102">
    <property type="entry name" value="RRM"/>
    <property type="match status" value="1"/>
</dbReference>